<reference evidence="3 4" key="1">
    <citation type="submission" date="2006-10" db="EMBL/GenBank/DDBJ databases">
        <title>Complete sequence of chromosome of Pelobacter propionicus DSM 2379.</title>
        <authorList>
            <consortium name="US DOE Joint Genome Institute"/>
            <person name="Copeland A."/>
            <person name="Lucas S."/>
            <person name="Lapidus A."/>
            <person name="Barry K."/>
            <person name="Detter J.C."/>
            <person name="Glavina del Rio T."/>
            <person name="Hammon N."/>
            <person name="Israni S."/>
            <person name="Dalin E."/>
            <person name="Tice H."/>
            <person name="Pitluck S."/>
            <person name="Saunders E."/>
            <person name="Brettin T."/>
            <person name="Bruce D."/>
            <person name="Han C."/>
            <person name="Tapia R."/>
            <person name="Schmutz J."/>
            <person name="Larimer F."/>
            <person name="Land M."/>
            <person name="Hauser L."/>
            <person name="Kyrpides N."/>
            <person name="Kim E."/>
            <person name="Lovley D."/>
            <person name="Richardson P."/>
        </authorList>
    </citation>
    <scope>NUCLEOTIDE SEQUENCE [LARGE SCALE GENOMIC DNA]</scope>
    <source>
        <strain evidence="4">DSM 2379 / NBRC 103807 / OttBd1</strain>
    </source>
</reference>
<sequence length="120" mass="12647">MTRKRFIVELGYGSDLHGGDMTKAARRAVRDALSRSCLCGLFEIMGMTDPGGMHVAVKVGCSRPEQVDAAAVLEMIPFGTRELEVVSGGLSVRGLDLPELGEGDSIIVAVAALTVSLDRA</sequence>
<evidence type="ECO:0000313" key="4">
    <source>
        <dbReference type="Proteomes" id="UP000006732"/>
    </source>
</evidence>
<evidence type="ECO:0000256" key="2">
    <source>
        <dbReference type="ARBA" id="ARBA00023134"/>
    </source>
</evidence>
<dbReference type="Gene3D" id="3.30.1330.20">
    <property type="entry name" value="Tubulin/FtsZ, C-terminal domain"/>
    <property type="match status" value="1"/>
</dbReference>
<name>A1AMU1_PELPD</name>
<proteinExistence type="predicted"/>
<gene>
    <name evidence="3" type="ordered locus">Ppro_1036</name>
</gene>
<dbReference type="Proteomes" id="UP000006732">
    <property type="component" value="Chromosome"/>
</dbReference>
<dbReference type="RefSeq" id="WP_011734965.1">
    <property type="nucleotide sequence ID" value="NC_008609.1"/>
</dbReference>
<dbReference type="OrthoDB" id="6165729at2"/>
<dbReference type="InterPro" id="IPR037103">
    <property type="entry name" value="Tubulin/FtsZ-like_C"/>
</dbReference>
<dbReference type="AlphaFoldDB" id="A1AMU1"/>
<dbReference type="Pfam" id="PF09585">
    <property type="entry name" value="Lin0512_fam"/>
    <property type="match status" value="1"/>
</dbReference>
<dbReference type="PANTHER" id="PTHR34784">
    <property type="entry name" value="50S RIBOSOMAL PROTEIN L34"/>
    <property type="match status" value="1"/>
</dbReference>
<dbReference type="eggNOG" id="ENOG50319M2">
    <property type="taxonomic scope" value="Bacteria"/>
</dbReference>
<keyword evidence="4" id="KW-1185">Reference proteome</keyword>
<dbReference type="EMBL" id="CP000482">
    <property type="protein sequence ID" value="ABK98661.1"/>
    <property type="molecule type" value="Genomic_DNA"/>
</dbReference>
<evidence type="ECO:0000256" key="1">
    <source>
        <dbReference type="ARBA" id="ARBA00022741"/>
    </source>
</evidence>
<accession>A1AMU1</accession>
<evidence type="ECO:0008006" key="5">
    <source>
        <dbReference type="Google" id="ProtNLM"/>
    </source>
</evidence>
<dbReference type="GO" id="GO:0005525">
    <property type="term" value="F:GTP binding"/>
    <property type="evidence" value="ECO:0007669"/>
    <property type="project" value="UniProtKB-KW"/>
</dbReference>
<evidence type="ECO:0000313" key="3">
    <source>
        <dbReference type="EMBL" id="ABK98661.1"/>
    </source>
</evidence>
<dbReference type="NCBIfam" id="TIGR02058">
    <property type="entry name" value="lin0512_fam"/>
    <property type="match status" value="1"/>
</dbReference>
<keyword evidence="2" id="KW-0342">GTP-binding</keyword>
<dbReference type="STRING" id="338966.Ppro_1036"/>
<dbReference type="KEGG" id="ppd:Ppro_1036"/>
<organism evidence="3 4">
    <name type="scientific">Pelobacter propionicus (strain DSM 2379 / NBRC 103807 / OttBd1)</name>
    <dbReference type="NCBI Taxonomy" id="338966"/>
    <lineage>
        <taxon>Bacteria</taxon>
        <taxon>Pseudomonadati</taxon>
        <taxon>Thermodesulfobacteriota</taxon>
        <taxon>Desulfuromonadia</taxon>
        <taxon>Desulfuromonadales</taxon>
        <taxon>Desulfuromonadaceae</taxon>
        <taxon>Pelobacter</taxon>
    </lineage>
</organism>
<dbReference type="PANTHER" id="PTHR34784:SF1">
    <property type="entry name" value="50S RIBOSOMAL PROTEIN L34"/>
    <property type="match status" value="1"/>
</dbReference>
<keyword evidence="1" id="KW-0547">Nucleotide-binding</keyword>
<dbReference type="HOGENOM" id="CLU_148546_0_0_7"/>
<dbReference type="InterPro" id="IPR011719">
    <property type="entry name" value="CHP02058"/>
</dbReference>
<protein>
    <recommendedName>
        <fullName evidence="5">Lin0512 family protein</fullName>
    </recommendedName>
</protein>